<sequence length="384" mass="41965">MATEGDWIPLSDPDLSQRELELVVATLQSPQLSNGPIVEAFESTFADWLGRKYAIAVASGTIGVWLALRAMDIGPGDEVIAPAYGWHQVAHAVSLCGATPVFADIDYWSGCISADKAALKIGPRTKAILAGNANGHPAAWAPLRELATKHGLRLIEDSTEALGSRYMGKMVGSFGDVAVFDFSQPSALCTGAGGMIVTDDPALATELMYLRERSYKDRASVSVGSRVPMQASISEVTAALGAAQIERIDEILARRKHVEAWYHTEMQSFEGIKPPYLGPDVDEVHWMLYVVHLGKRFTASARAQIVEDMETQAVECAAYCQPLHQQYHYQQLGWKRGQLPDTERIGDRALCLPLHCHVEEDQVRFIVKTLKETSINIGAGVAIY</sequence>
<dbReference type="GO" id="GO:0000271">
    <property type="term" value="P:polysaccharide biosynthetic process"/>
    <property type="evidence" value="ECO:0007669"/>
    <property type="project" value="TreeGrafter"/>
</dbReference>
<dbReference type="InterPro" id="IPR000653">
    <property type="entry name" value="DegT/StrS_aminotransferase"/>
</dbReference>
<dbReference type="SUPFAM" id="SSF53383">
    <property type="entry name" value="PLP-dependent transferases"/>
    <property type="match status" value="1"/>
</dbReference>
<keyword evidence="3" id="KW-1185">Reference proteome</keyword>
<evidence type="ECO:0000256" key="2">
    <source>
        <dbReference type="RuleBase" id="RU004508"/>
    </source>
</evidence>
<dbReference type="InterPro" id="IPR015421">
    <property type="entry name" value="PyrdxlP-dep_Trfase_major"/>
</dbReference>
<name>A0A8B6X282_9BURK</name>
<dbReference type="RefSeq" id="WP_028310388.1">
    <property type="nucleotide sequence ID" value="NZ_AXWS01000007.1"/>
</dbReference>
<dbReference type="Gene3D" id="3.90.1150.10">
    <property type="entry name" value="Aspartate Aminotransferase, domain 1"/>
    <property type="match status" value="1"/>
</dbReference>
<keyword evidence="4" id="KW-0808">Transferase</keyword>
<dbReference type="AlphaFoldDB" id="A0A8B6X282"/>
<organism evidence="3 4">
    <name type="scientific">Derxia gummosa DSM 723</name>
    <dbReference type="NCBI Taxonomy" id="1121388"/>
    <lineage>
        <taxon>Bacteria</taxon>
        <taxon>Pseudomonadati</taxon>
        <taxon>Pseudomonadota</taxon>
        <taxon>Betaproteobacteria</taxon>
        <taxon>Burkholderiales</taxon>
        <taxon>Alcaligenaceae</taxon>
        <taxon>Derxia</taxon>
    </lineage>
</organism>
<dbReference type="PANTHER" id="PTHR30244:SF34">
    <property type="entry name" value="DTDP-4-AMINO-4,6-DIDEOXYGALACTOSE TRANSAMINASE"/>
    <property type="match status" value="1"/>
</dbReference>
<reference evidence="4" key="2">
    <citation type="submission" date="2025-08" db="UniProtKB">
        <authorList>
            <consortium name="RefSeq"/>
        </authorList>
    </citation>
    <scope>IDENTIFICATION</scope>
</reference>
<dbReference type="GO" id="GO:0008483">
    <property type="term" value="F:transaminase activity"/>
    <property type="evidence" value="ECO:0007669"/>
    <property type="project" value="UniProtKB-KW"/>
</dbReference>
<protein>
    <submittedName>
        <fullName evidence="4">DegT/DnrJ/EryC1/StrS family aminotransferase</fullName>
        <ecNumber evidence="4">2.6.1.-</ecNumber>
    </submittedName>
</protein>
<dbReference type="Proteomes" id="UP000675920">
    <property type="component" value="Unplaced"/>
</dbReference>
<evidence type="ECO:0000256" key="1">
    <source>
        <dbReference type="ARBA" id="ARBA00037999"/>
    </source>
</evidence>
<proteinExistence type="inferred from homology"/>
<accession>A0A8B6X282</accession>
<dbReference type="InterPro" id="IPR015422">
    <property type="entry name" value="PyrdxlP-dep_Trfase_small"/>
</dbReference>
<keyword evidence="4" id="KW-0032">Aminotransferase</keyword>
<comment type="similarity">
    <text evidence="1 2">Belongs to the DegT/DnrJ/EryC1 family.</text>
</comment>
<dbReference type="PIRSF" id="PIRSF000390">
    <property type="entry name" value="PLP_StrS"/>
    <property type="match status" value="1"/>
</dbReference>
<dbReference type="GO" id="GO:0030170">
    <property type="term" value="F:pyridoxal phosphate binding"/>
    <property type="evidence" value="ECO:0007669"/>
    <property type="project" value="TreeGrafter"/>
</dbReference>
<reference evidence="4" key="1">
    <citation type="journal article" date="2006" name="Chem Rec">
        <title>Exploring the pyridoxal 5'-phosphate-dependent enzymes.</title>
        <authorList>
            <person name="Mozzarelli A."/>
            <person name="Bettati S."/>
        </authorList>
    </citation>
    <scope>NUCLEOTIDE SEQUENCE</scope>
</reference>
<keyword evidence="2" id="KW-0663">Pyridoxal phosphate</keyword>
<dbReference type="PANTHER" id="PTHR30244">
    <property type="entry name" value="TRANSAMINASE"/>
    <property type="match status" value="1"/>
</dbReference>
<dbReference type="Pfam" id="PF01041">
    <property type="entry name" value="DegT_DnrJ_EryC1"/>
    <property type="match status" value="1"/>
</dbReference>
<dbReference type="EC" id="2.6.1.-" evidence="4"/>
<dbReference type="OrthoDB" id="9804264at2"/>
<dbReference type="CDD" id="cd00616">
    <property type="entry name" value="AHBA_syn"/>
    <property type="match status" value="1"/>
</dbReference>
<evidence type="ECO:0000313" key="3">
    <source>
        <dbReference type="Proteomes" id="UP000675920"/>
    </source>
</evidence>
<dbReference type="InterPro" id="IPR015424">
    <property type="entry name" value="PyrdxlP-dep_Trfase"/>
</dbReference>
<dbReference type="Gene3D" id="3.40.640.10">
    <property type="entry name" value="Type I PLP-dependent aspartate aminotransferase-like (Major domain)"/>
    <property type="match status" value="1"/>
</dbReference>
<evidence type="ECO:0000313" key="4">
    <source>
        <dbReference type="RefSeq" id="WP_028310388.1"/>
    </source>
</evidence>